<dbReference type="InterPro" id="IPR036397">
    <property type="entry name" value="RNaseH_sf"/>
</dbReference>
<evidence type="ECO:0000313" key="2">
    <source>
        <dbReference type="Proteomes" id="UP000499080"/>
    </source>
</evidence>
<organism evidence="1 2">
    <name type="scientific">Araneus ventricosus</name>
    <name type="common">Orbweaver spider</name>
    <name type="synonym">Epeira ventricosa</name>
    <dbReference type="NCBI Taxonomy" id="182803"/>
    <lineage>
        <taxon>Eukaryota</taxon>
        <taxon>Metazoa</taxon>
        <taxon>Ecdysozoa</taxon>
        <taxon>Arthropoda</taxon>
        <taxon>Chelicerata</taxon>
        <taxon>Arachnida</taxon>
        <taxon>Araneae</taxon>
        <taxon>Araneomorphae</taxon>
        <taxon>Entelegynae</taxon>
        <taxon>Araneoidea</taxon>
        <taxon>Araneidae</taxon>
        <taxon>Araneus</taxon>
    </lineage>
</organism>
<gene>
    <name evidence="1" type="ORF">AVEN_76190_1</name>
</gene>
<dbReference type="GO" id="GO:0003676">
    <property type="term" value="F:nucleic acid binding"/>
    <property type="evidence" value="ECO:0007669"/>
    <property type="project" value="InterPro"/>
</dbReference>
<dbReference type="PANTHER" id="PTHR33939">
    <property type="entry name" value="PROTEIN CBG22215"/>
    <property type="match status" value="1"/>
</dbReference>
<evidence type="ECO:0000313" key="1">
    <source>
        <dbReference type="EMBL" id="GBM33822.1"/>
    </source>
</evidence>
<proteinExistence type="predicted"/>
<dbReference type="Gene3D" id="3.30.420.10">
    <property type="entry name" value="Ribonuclease H-like superfamily/Ribonuclease H"/>
    <property type="match status" value="1"/>
</dbReference>
<evidence type="ECO:0008006" key="3">
    <source>
        <dbReference type="Google" id="ProtNLM"/>
    </source>
</evidence>
<dbReference type="PANTHER" id="PTHR33939:SF1">
    <property type="entry name" value="DUF4371 DOMAIN-CONTAINING PROTEIN"/>
    <property type="match status" value="1"/>
</dbReference>
<protein>
    <recommendedName>
        <fullName evidence="3">Tc1-like transposase DDE domain-containing protein</fullName>
    </recommendedName>
</protein>
<dbReference type="AlphaFoldDB" id="A0A4Y2EX41"/>
<accession>A0A4Y2EX41</accession>
<sequence length="121" mass="14300">MTHVGSERGFVNDAADTFSSKKKYHERMDGNHFESWFKSKLIPKLEPNSIIVMDNASYRSVKEKKLPTQSWRKKYIQEWLKNKNIPWGSDLLKLELLQMVSTVKHKFDWYRIDEIASEAGH</sequence>
<dbReference type="Proteomes" id="UP000499080">
    <property type="component" value="Unassembled WGS sequence"/>
</dbReference>
<reference evidence="1 2" key="1">
    <citation type="journal article" date="2019" name="Sci. Rep.">
        <title>Orb-weaving spider Araneus ventricosus genome elucidates the spidroin gene catalogue.</title>
        <authorList>
            <person name="Kono N."/>
            <person name="Nakamura H."/>
            <person name="Ohtoshi R."/>
            <person name="Moran D.A.P."/>
            <person name="Shinohara A."/>
            <person name="Yoshida Y."/>
            <person name="Fujiwara M."/>
            <person name="Mori M."/>
            <person name="Tomita M."/>
            <person name="Arakawa K."/>
        </authorList>
    </citation>
    <scope>NUCLEOTIDE SEQUENCE [LARGE SCALE GENOMIC DNA]</scope>
</reference>
<name>A0A4Y2EX41_ARAVE</name>
<keyword evidence="2" id="KW-1185">Reference proteome</keyword>
<comment type="caution">
    <text evidence="1">The sequence shown here is derived from an EMBL/GenBank/DDBJ whole genome shotgun (WGS) entry which is preliminary data.</text>
</comment>
<dbReference type="EMBL" id="BGPR01000742">
    <property type="protein sequence ID" value="GBM33822.1"/>
    <property type="molecule type" value="Genomic_DNA"/>
</dbReference>
<dbReference type="OrthoDB" id="6432144at2759"/>